<accession>A0AAU6Q1P6</accession>
<name>A0AAU6Q1P6_9DEIO</name>
<reference evidence="2" key="1">
    <citation type="submission" date="2024-03" db="EMBL/GenBank/DDBJ databases">
        <title>Deinococcus weizhi sp. nov., isolated from human skin.</title>
        <authorList>
            <person name="Wei Z."/>
            <person name="Tian F."/>
            <person name="Yang C."/>
            <person name="Xin L.T."/>
            <person name="Wen Z.J."/>
            <person name="Lan K.C."/>
            <person name="Yu L."/>
            <person name="Zhe W."/>
            <person name="Dan F.D."/>
            <person name="Jun W."/>
            <person name="Rui Z."/>
            <person name="Yong X.J."/>
            <person name="Ting Y."/>
            <person name="Wei X."/>
            <person name="Xu Z.G."/>
            <person name="Xin Z."/>
            <person name="Dong F.G."/>
            <person name="Ni X.M."/>
            <person name="Zheng M.G."/>
            <person name="Chun Y."/>
            <person name="Qian W.X."/>
        </authorList>
    </citation>
    <scope>NUCLEOTIDE SEQUENCE</scope>
    <source>
        <strain evidence="2">VB142</strain>
    </source>
</reference>
<dbReference type="Pfam" id="PF01266">
    <property type="entry name" value="DAO"/>
    <property type="match status" value="1"/>
</dbReference>
<organism evidence="2">
    <name type="scientific">Deinococcus sp. VB142</name>
    <dbReference type="NCBI Taxonomy" id="3112952"/>
    <lineage>
        <taxon>Bacteria</taxon>
        <taxon>Thermotogati</taxon>
        <taxon>Deinococcota</taxon>
        <taxon>Deinococci</taxon>
        <taxon>Deinococcales</taxon>
        <taxon>Deinococcaceae</taxon>
        <taxon>Deinococcus</taxon>
    </lineage>
</organism>
<sequence>MDLRTGTPFWPLNSGLMHTYPPLSTDLEADVLVIGAGITGALLIDTLSAAGLSVAALDRRDAAFGSTSVSTALLQYEIDTNLHELIPMIGQEKAERAYWLCHEAIDLVGRLCADLPDDCGFQQRGSLYYASSRRDARMLREEHAARTRAGFEVEWLDSRDLKSRFGISAPAALLSRQGGEVDPYRLAQHLLWRSRARGAQIFDRTVVTRLDEERGGFVAHTDRGPKARAQHAIIASGYEAEQFLGRRLASLKNSYALASEPLAQDPWPEGCLIWETARPYLYARTTADGRVIVGGEDDDFHSPARRTRALERKQQRLERKINKLLGQELETAFAWAGTFGETKDGLAYIGPQPGSRLLFALGYGGNGITYSVQAARLLTAHVLGEPTPDLDIFRLDR</sequence>
<gene>
    <name evidence="2" type="ORF">WDJ50_12770</name>
</gene>
<dbReference type="EMBL" id="CP149782">
    <property type="protein sequence ID" value="WYF44257.1"/>
    <property type="molecule type" value="Genomic_DNA"/>
</dbReference>
<protein>
    <submittedName>
        <fullName evidence="2">FAD-dependent oxidoreductase</fullName>
        <ecNumber evidence="2">1.-.-.-</ecNumber>
    </submittedName>
</protein>
<keyword evidence="2" id="KW-0560">Oxidoreductase</keyword>
<dbReference type="PANTHER" id="PTHR13847:SF201">
    <property type="entry name" value="PUTATIBE OXIDOREDUCTASE"/>
    <property type="match status" value="1"/>
</dbReference>
<dbReference type="InterPro" id="IPR006076">
    <property type="entry name" value="FAD-dep_OxRdtase"/>
</dbReference>
<dbReference type="Gene3D" id="3.30.9.10">
    <property type="entry name" value="D-Amino Acid Oxidase, subunit A, domain 2"/>
    <property type="match status" value="1"/>
</dbReference>
<dbReference type="GO" id="GO:0016491">
    <property type="term" value="F:oxidoreductase activity"/>
    <property type="evidence" value="ECO:0007669"/>
    <property type="project" value="UniProtKB-KW"/>
</dbReference>
<dbReference type="AlphaFoldDB" id="A0AAU6Q1P6"/>
<dbReference type="RefSeq" id="WP_339095477.1">
    <property type="nucleotide sequence ID" value="NZ_CP149782.1"/>
</dbReference>
<dbReference type="PANTHER" id="PTHR13847">
    <property type="entry name" value="SARCOSINE DEHYDROGENASE-RELATED"/>
    <property type="match status" value="1"/>
</dbReference>
<feature type="domain" description="FAD dependent oxidoreductase" evidence="1">
    <location>
        <begin position="30"/>
        <end position="380"/>
    </location>
</feature>
<proteinExistence type="predicted"/>
<dbReference type="GO" id="GO:0005737">
    <property type="term" value="C:cytoplasm"/>
    <property type="evidence" value="ECO:0007669"/>
    <property type="project" value="TreeGrafter"/>
</dbReference>
<evidence type="ECO:0000259" key="1">
    <source>
        <dbReference type="Pfam" id="PF01266"/>
    </source>
</evidence>
<dbReference type="SUPFAM" id="SSF51905">
    <property type="entry name" value="FAD/NAD(P)-binding domain"/>
    <property type="match status" value="1"/>
</dbReference>
<dbReference type="PRINTS" id="PR00420">
    <property type="entry name" value="RNGMNOXGNASE"/>
</dbReference>
<dbReference type="Gene3D" id="3.50.50.60">
    <property type="entry name" value="FAD/NAD(P)-binding domain"/>
    <property type="match status" value="1"/>
</dbReference>
<dbReference type="EC" id="1.-.-.-" evidence="2"/>
<dbReference type="InterPro" id="IPR036188">
    <property type="entry name" value="FAD/NAD-bd_sf"/>
</dbReference>
<evidence type="ECO:0000313" key="2">
    <source>
        <dbReference type="EMBL" id="WYF44257.1"/>
    </source>
</evidence>